<feature type="domain" description="Suppressor of forked" evidence="8">
    <location>
        <begin position="346"/>
        <end position="501"/>
    </location>
</feature>
<evidence type="ECO:0000256" key="1">
    <source>
        <dbReference type="ARBA" id="ARBA00004123"/>
    </source>
</evidence>
<dbReference type="InterPro" id="IPR003107">
    <property type="entry name" value="HAT"/>
</dbReference>
<evidence type="ECO:0000256" key="6">
    <source>
        <dbReference type="ARBA" id="ARBA00026188"/>
    </source>
</evidence>
<evidence type="ECO:0000256" key="7">
    <source>
        <dbReference type="SAM" id="MobiDB-lite"/>
    </source>
</evidence>
<gene>
    <name evidence="10" type="primary">PRP6</name>
    <name evidence="10" type="ORF">AWJ20_4957</name>
</gene>
<evidence type="ECO:0000256" key="3">
    <source>
        <dbReference type="ARBA" id="ARBA00022737"/>
    </source>
</evidence>
<feature type="compositionally biased region" description="Basic and acidic residues" evidence="7">
    <location>
        <begin position="98"/>
        <end position="118"/>
    </location>
</feature>
<evidence type="ECO:0000256" key="5">
    <source>
        <dbReference type="ARBA" id="ARBA00023242"/>
    </source>
</evidence>
<dbReference type="OrthoDB" id="440128at2759"/>
<keyword evidence="11" id="KW-1185">Reference proteome</keyword>
<dbReference type="Gene3D" id="1.25.40.10">
    <property type="entry name" value="Tetratricopeptide repeat domain"/>
    <property type="match status" value="3"/>
</dbReference>
<dbReference type="KEGG" id="slb:AWJ20_4957"/>
<evidence type="ECO:0000259" key="8">
    <source>
        <dbReference type="Pfam" id="PF05843"/>
    </source>
</evidence>
<keyword evidence="2" id="KW-0507">mRNA processing</keyword>
<keyword evidence="4" id="KW-0508">mRNA splicing</keyword>
<name>A0A167EFA3_9ASCO</name>
<sequence>MSGNKLSFLDMPAPAGYVPGLGRGATGFTTRSDIGPAKAGIVGDAVRAGEGDGNVVDDEERFRDPENDSGLLRSGFLDADDAEADRIYEAIDQRMEERRRQQREAREREEQEEFERKNPKISTQFKDLKRALGTISADEWASLPEVGDLTRKNKRQRKDMERRFYALPDSVIMGARNSGAVDSSIEAGGAAGLDETDETITDFRSISLAKDKMLGLRLDQAGTTAVPGSLTNGNGVGSVLNTSNNELVNGTENGRQTSVQRQPVYGGASTIDAKSYLSLSASAGVSGAEIGDIRRVRPLLESLVKTDPKEPRGWIGLARLEEIAHRMNKARSVIQQGCDNCPRNEDVWLENIRLHDKRTGKIIAAKAVGMIPNSINLWLAASDLEDDVNAKKRVIQKALESNPTSDTLWKKAVNLESEPNDAKLLLAQAVELVPLAEDLWLALARIETYKNARKVLGKARKALRVSRAVWIAAARLEEQEKGDAKTVDNIMSKGVRELESEGGLPERTVWISEAEQCESENAPLTCHAIIKTTIAQGLDESTVDDDDKKATWLEDAKGSISRGFLDTARSIYNYALEKFPTSRTLWMDLVKLEQLEKTAPKPPVTSTNGLDESNTQLAIVNGNNGDAATNRLWDVLEKAVTACPSTEEFWLIYYTEKAAIGDTAGAQEVLARAFKSNPKNESIWLAAVKLEVDTKQYDRASKLLERARRDAGTERVWIKSVVLERQLNHHDEALELIDHGLKLFPQSAKLHLQKGQIYLAKGDIPSARTAFTVGTRSSPKCVPLWLLLSKLEEQQTGVVRARAILDRASLVNDKNALIWLHRIQLEKRAGNESQAMKLMARALQDCPKSGLLWSEYILLQPRQSRMQILKQAVTECEHDPYVLTSAGRYFWQENKLPMAKKWLERAVKADNDNGDAWLWLYHFSVSNDKFLFEAPQVLKQMLAARPKHGLIWPSFFKDVASHETPLVDIFTRAAATLGQ</sequence>
<evidence type="ECO:0000259" key="9">
    <source>
        <dbReference type="Pfam" id="PF06424"/>
    </source>
</evidence>
<dbReference type="InterPro" id="IPR010491">
    <property type="entry name" value="PRP1_N"/>
</dbReference>
<dbReference type="InterPro" id="IPR045075">
    <property type="entry name" value="Syf1-like"/>
</dbReference>
<dbReference type="RefSeq" id="XP_018736480.1">
    <property type="nucleotide sequence ID" value="XM_018882064.1"/>
</dbReference>
<dbReference type="FunFam" id="1.25.40.10:FF:000256">
    <property type="entry name" value="Probable pre-mRNA splicing factor prp1"/>
    <property type="match status" value="1"/>
</dbReference>
<keyword evidence="5" id="KW-0539">Nucleus</keyword>
<protein>
    <recommendedName>
        <fullName evidence="6">mRNA 3'-end-processing protein RNA14</fullName>
    </recommendedName>
</protein>
<proteinExistence type="predicted"/>
<dbReference type="Proteomes" id="UP000189580">
    <property type="component" value="Chromosome d"/>
</dbReference>
<dbReference type="SMART" id="SM00386">
    <property type="entry name" value="HAT"/>
    <property type="match status" value="10"/>
</dbReference>
<feature type="region of interest" description="Disordered" evidence="7">
    <location>
        <begin position="98"/>
        <end position="120"/>
    </location>
</feature>
<dbReference type="SMART" id="SM00028">
    <property type="entry name" value="TPR"/>
    <property type="match status" value="4"/>
</dbReference>
<accession>A0A167EFA3</accession>
<dbReference type="Pfam" id="PF13432">
    <property type="entry name" value="TPR_16"/>
    <property type="match status" value="1"/>
</dbReference>
<organism evidence="10 11">
    <name type="scientific">Sugiyamaella lignohabitans</name>
    <dbReference type="NCBI Taxonomy" id="796027"/>
    <lineage>
        <taxon>Eukaryota</taxon>
        <taxon>Fungi</taxon>
        <taxon>Dikarya</taxon>
        <taxon>Ascomycota</taxon>
        <taxon>Saccharomycotina</taxon>
        <taxon>Dipodascomycetes</taxon>
        <taxon>Dipodascales</taxon>
        <taxon>Trichomonascaceae</taxon>
        <taxon>Sugiyamaella</taxon>
    </lineage>
</organism>
<dbReference type="AlphaFoldDB" id="A0A167EFA3"/>
<dbReference type="EMBL" id="CP014502">
    <property type="protein sequence ID" value="ANB14003.1"/>
    <property type="molecule type" value="Genomic_DNA"/>
</dbReference>
<comment type="subcellular location">
    <subcellularLocation>
        <location evidence="1">Nucleus</location>
    </subcellularLocation>
</comment>
<dbReference type="SUPFAM" id="SSF48452">
    <property type="entry name" value="TPR-like"/>
    <property type="match status" value="3"/>
</dbReference>
<dbReference type="GeneID" id="30037145"/>
<dbReference type="Pfam" id="PF05843">
    <property type="entry name" value="Suf"/>
    <property type="match status" value="1"/>
</dbReference>
<dbReference type="Pfam" id="PF06424">
    <property type="entry name" value="PRP1_N"/>
    <property type="match status" value="1"/>
</dbReference>
<dbReference type="InterPro" id="IPR011990">
    <property type="entry name" value="TPR-like_helical_dom_sf"/>
</dbReference>
<dbReference type="PANTHER" id="PTHR11246:SF1">
    <property type="entry name" value="PRE-MRNA-PROCESSING FACTOR 6"/>
    <property type="match status" value="1"/>
</dbReference>
<keyword evidence="3" id="KW-0677">Repeat</keyword>
<dbReference type="GO" id="GO:0045292">
    <property type="term" value="P:mRNA cis splicing, via spliceosome"/>
    <property type="evidence" value="ECO:0007669"/>
    <property type="project" value="EnsemblFungi"/>
</dbReference>
<reference evidence="10 11" key="1">
    <citation type="submission" date="2016-02" db="EMBL/GenBank/DDBJ databases">
        <title>Complete genome sequence and transcriptome regulation of the pentose utilising yeast Sugiyamaella lignohabitans.</title>
        <authorList>
            <person name="Bellasio M."/>
            <person name="Peymann A."/>
            <person name="Valli M."/>
            <person name="Sipitzky M."/>
            <person name="Graf A."/>
            <person name="Sauer M."/>
            <person name="Marx H."/>
            <person name="Mattanovich D."/>
        </authorList>
    </citation>
    <scope>NUCLEOTIDE SEQUENCE [LARGE SCALE GENOMIC DNA]</scope>
    <source>
        <strain evidence="10 11">CBS 10342</strain>
    </source>
</reference>
<dbReference type="GO" id="GO:0071013">
    <property type="term" value="C:catalytic step 2 spliceosome"/>
    <property type="evidence" value="ECO:0007669"/>
    <property type="project" value="TreeGrafter"/>
</dbReference>
<evidence type="ECO:0000256" key="4">
    <source>
        <dbReference type="ARBA" id="ARBA00023187"/>
    </source>
</evidence>
<dbReference type="PANTHER" id="PTHR11246">
    <property type="entry name" value="PRE-MRNA SPLICING FACTOR"/>
    <property type="match status" value="1"/>
</dbReference>
<dbReference type="GO" id="GO:0000244">
    <property type="term" value="P:spliceosomal tri-snRNP complex assembly"/>
    <property type="evidence" value="ECO:0007669"/>
    <property type="project" value="TreeGrafter"/>
</dbReference>
<dbReference type="GO" id="GO:0046540">
    <property type="term" value="C:U4/U6 x U5 tri-snRNP complex"/>
    <property type="evidence" value="ECO:0007669"/>
    <property type="project" value="EnsemblFungi"/>
</dbReference>
<feature type="domain" description="PRP1 splicing factor N-terminal" evidence="9">
    <location>
        <begin position="13"/>
        <end position="152"/>
    </location>
</feature>
<evidence type="ECO:0000313" key="10">
    <source>
        <dbReference type="EMBL" id="ANB14003.1"/>
    </source>
</evidence>
<evidence type="ECO:0000313" key="11">
    <source>
        <dbReference type="Proteomes" id="UP000189580"/>
    </source>
</evidence>
<dbReference type="InterPro" id="IPR019734">
    <property type="entry name" value="TPR_rpt"/>
</dbReference>
<feature type="region of interest" description="Disordered" evidence="7">
    <location>
        <begin position="45"/>
        <end position="70"/>
    </location>
</feature>
<dbReference type="InterPro" id="IPR008847">
    <property type="entry name" value="Suf"/>
</dbReference>
<dbReference type="Pfam" id="PF14559">
    <property type="entry name" value="TPR_19"/>
    <property type="match status" value="1"/>
</dbReference>
<evidence type="ECO:0000256" key="2">
    <source>
        <dbReference type="ARBA" id="ARBA00022664"/>
    </source>
</evidence>